<dbReference type="Proteomes" id="UP000319865">
    <property type="component" value="Unassembled WGS sequence"/>
</dbReference>
<reference evidence="7 8" key="1">
    <citation type="submission" date="2019-06" db="EMBL/GenBank/DDBJ databases">
        <title>Sequencing the genomes of 1000 actinobacteria strains.</title>
        <authorList>
            <person name="Klenk H.-P."/>
        </authorList>
    </citation>
    <scope>NUCLEOTIDE SEQUENCE [LARGE SCALE GENOMIC DNA]</scope>
    <source>
        <strain evidence="7 8">DSM 46837</strain>
    </source>
</reference>
<dbReference type="InterPro" id="IPR010998">
    <property type="entry name" value="Integrase_recombinase_N"/>
</dbReference>
<dbReference type="InterPro" id="IPR050090">
    <property type="entry name" value="Tyrosine_recombinase_XerCD"/>
</dbReference>
<dbReference type="PANTHER" id="PTHR30349">
    <property type="entry name" value="PHAGE INTEGRASE-RELATED"/>
    <property type="match status" value="1"/>
</dbReference>
<dbReference type="Pfam" id="PF00589">
    <property type="entry name" value="Phage_integrase"/>
    <property type="match status" value="1"/>
</dbReference>
<gene>
    <name evidence="7" type="ORF">FHU33_2983</name>
</gene>
<evidence type="ECO:0000256" key="3">
    <source>
        <dbReference type="ARBA" id="ARBA00023172"/>
    </source>
</evidence>
<evidence type="ECO:0000256" key="1">
    <source>
        <dbReference type="ARBA" id="ARBA00008857"/>
    </source>
</evidence>
<organism evidence="7 8">
    <name type="scientific">Blastococcus colisei</name>
    <dbReference type="NCBI Taxonomy" id="1564162"/>
    <lineage>
        <taxon>Bacteria</taxon>
        <taxon>Bacillati</taxon>
        <taxon>Actinomycetota</taxon>
        <taxon>Actinomycetes</taxon>
        <taxon>Geodermatophilales</taxon>
        <taxon>Geodermatophilaceae</taxon>
        <taxon>Blastococcus</taxon>
    </lineage>
</organism>
<dbReference type="OrthoDB" id="1822491at2"/>
<proteinExistence type="inferred from homology"/>
<feature type="domain" description="Tyr recombinase" evidence="5">
    <location>
        <begin position="177"/>
        <end position="358"/>
    </location>
</feature>
<name>A0A543PHI1_9ACTN</name>
<protein>
    <submittedName>
        <fullName evidence="7">Site-specific recombinase XerD</fullName>
    </submittedName>
</protein>
<dbReference type="GO" id="GO:0006310">
    <property type="term" value="P:DNA recombination"/>
    <property type="evidence" value="ECO:0007669"/>
    <property type="project" value="UniProtKB-KW"/>
</dbReference>
<sequence>MAVVIDRWRRMDRATGKLVPTARDGKGLRYLSHLRDPSGREVTKAFALKRDAQRWLDEQAAQLLQGTYVHPTAVKTTVGEWCETWLSGYASRRPRTVRQARVHIAQITTAFGNRPLAAVRPSDVKSWTARLKADGLADSYVYALHNRLSQLMSDAVHDGILARNPCSRRTTPGAGKPRPYVASTEQVWALHDAVAEHLRPAILLGAFVGLRTAEVVGLRVTDVDFMRCIVRPVQQRDGEPLKSETSRTPLPIPSELALELSAAVARWGGDYVVTDGAGRQSSTWAIERAIRATRPKVDGLPEEFRFHDLRHYLASLMIGSGLDVKVVQHRLRHGSAKTTLDTYGHLWPDSDESARAAVGAVLAARADCVRTGGV</sequence>
<evidence type="ECO:0000313" key="8">
    <source>
        <dbReference type="Proteomes" id="UP000319865"/>
    </source>
</evidence>
<keyword evidence="3" id="KW-0233">DNA recombination</keyword>
<dbReference type="PANTHER" id="PTHR30349:SF64">
    <property type="entry name" value="PROPHAGE INTEGRASE INTD-RELATED"/>
    <property type="match status" value="1"/>
</dbReference>
<comment type="caution">
    <text evidence="7">The sequence shown here is derived from an EMBL/GenBank/DDBJ whole genome shotgun (WGS) entry which is preliminary data.</text>
</comment>
<dbReference type="AlphaFoldDB" id="A0A543PHI1"/>
<evidence type="ECO:0000259" key="6">
    <source>
        <dbReference type="PROSITE" id="PS51900"/>
    </source>
</evidence>
<evidence type="ECO:0000256" key="2">
    <source>
        <dbReference type="ARBA" id="ARBA00023125"/>
    </source>
</evidence>
<accession>A0A543PHI1</accession>
<evidence type="ECO:0000313" key="7">
    <source>
        <dbReference type="EMBL" id="TQN43536.1"/>
    </source>
</evidence>
<keyword evidence="2 4" id="KW-0238">DNA-binding</keyword>
<dbReference type="InterPro" id="IPR011010">
    <property type="entry name" value="DNA_brk_join_enz"/>
</dbReference>
<dbReference type="PROSITE" id="PS51898">
    <property type="entry name" value="TYR_RECOMBINASE"/>
    <property type="match status" value="1"/>
</dbReference>
<dbReference type="GO" id="GO:0003677">
    <property type="term" value="F:DNA binding"/>
    <property type="evidence" value="ECO:0007669"/>
    <property type="project" value="UniProtKB-UniRule"/>
</dbReference>
<dbReference type="SUPFAM" id="SSF56349">
    <property type="entry name" value="DNA breaking-rejoining enzymes"/>
    <property type="match status" value="1"/>
</dbReference>
<evidence type="ECO:0000256" key="4">
    <source>
        <dbReference type="PROSITE-ProRule" id="PRU01248"/>
    </source>
</evidence>
<evidence type="ECO:0000259" key="5">
    <source>
        <dbReference type="PROSITE" id="PS51898"/>
    </source>
</evidence>
<feature type="domain" description="Core-binding (CB)" evidence="6">
    <location>
        <begin position="76"/>
        <end position="156"/>
    </location>
</feature>
<keyword evidence="8" id="KW-1185">Reference proteome</keyword>
<dbReference type="EMBL" id="VFQE01000001">
    <property type="protein sequence ID" value="TQN43536.1"/>
    <property type="molecule type" value="Genomic_DNA"/>
</dbReference>
<comment type="similarity">
    <text evidence="1">Belongs to the 'phage' integrase family.</text>
</comment>
<dbReference type="InterPro" id="IPR044068">
    <property type="entry name" value="CB"/>
</dbReference>
<dbReference type="Gene3D" id="1.10.150.130">
    <property type="match status" value="1"/>
</dbReference>
<dbReference type="Gene3D" id="1.10.443.10">
    <property type="entry name" value="Intergrase catalytic core"/>
    <property type="match status" value="1"/>
</dbReference>
<dbReference type="InterPro" id="IPR013762">
    <property type="entry name" value="Integrase-like_cat_sf"/>
</dbReference>
<dbReference type="GO" id="GO:0015074">
    <property type="term" value="P:DNA integration"/>
    <property type="evidence" value="ECO:0007669"/>
    <property type="project" value="InterPro"/>
</dbReference>
<dbReference type="PROSITE" id="PS51900">
    <property type="entry name" value="CB"/>
    <property type="match status" value="1"/>
</dbReference>
<dbReference type="InterPro" id="IPR002104">
    <property type="entry name" value="Integrase_catalytic"/>
</dbReference>